<sequence>MAAQYAISGTTAKGIASSVEQVVAEGGLGPGEALPPVRRLADELGVGAGTVATAYKELRQRGIVVTRGRGGTVVAQAPAVGARRPPR</sequence>
<keyword evidence="1" id="KW-0663">Pyridoxal phosphate</keyword>
<dbReference type="Proteomes" id="UP000664167">
    <property type="component" value="Unassembled WGS sequence"/>
</dbReference>
<gene>
    <name evidence="6" type="ORF">J0695_40330</name>
</gene>
<evidence type="ECO:0000256" key="1">
    <source>
        <dbReference type="ARBA" id="ARBA00022898"/>
    </source>
</evidence>
<dbReference type="SMART" id="SM00345">
    <property type="entry name" value="HTH_GNTR"/>
    <property type="match status" value="1"/>
</dbReference>
<evidence type="ECO:0000256" key="4">
    <source>
        <dbReference type="ARBA" id="ARBA00023163"/>
    </source>
</evidence>
<keyword evidence="4" id="KW-0804">Transcription</keyword>
<dbReference type="SUPFAM" id="SSF46785">
    <property type="entry name" value="Winged helix' DNA-binding domain"/>
    <property type="match status" value="1"/>
</dbReference>
<dbReference type="AlphaFoldDB" id="A0A939JJ44"/>
<feature type="non-terminal residue" evidence="6">
    <location>
        <position position="87"/>
    </location>
</feature>
<feature type="domain" description="HTH gntR-type" evidence="5">
    <location>
        <begin position="9"/>
        <end position="77"/>
    </location>
</feature>
<name>A0A939JJ44_9ACTN</name>
<dbReference type="Gene3D" id="1.10.10.10">
    <property type="entry name" value="Winged helix-like DNA-binding domain superfamily/Winged helix DNA-binding domain"/>
    <property type="match status" value="1"/>
</dbReference>
<proteinExistence type="predicted"/>
<evidence type="ECO:0000256" key="2">
    <source>
        <dbReference type="ARBA" id="ARBA00023015"/>
    </source>
</evidence>
<organism evidence="6 7">
    <name type="scientific">Streptomyces beijiangensis</name>
    <dbReference type="NCBI Taxonomy" id="163361"/>
    <lineage>
        <taxon>Bacteria</taxon>
        <taxon>Bacillati</taxon>
        <taxon>Actinomycetota</taxon>
        <taxon>Actinomycetes</taxon>
        <taxon>Kitasatosporales</taxon>
        <taxon>Streptomycetaceae</taxon>
        <taxon>Streptomyces</taxon>
    </lineage>
</organism>
<dbReference type="PANTHER" id="PTHR46577">
    <property type="entry name" value="HTH-TYPE TRANSCRIPTIONAL REGULATORY PROTEIN GABR"/>
    <property type="match status" value="1"/>
</dbReference>
<evidence type="ECO:0000256" key="3">
    <source>
        <dbReference type="ARBA" id="ARBA00023125"/>
    </source>
</evidence>
<dbReference type="InterPro" id="IPR036388">
    <property type="entry name" value="WH-like_DNA-bd_sf"/>
</dbReference>
<dbReference type="PROSITE" id="PS50949">
    <property type="entry name" value="HTH_GNTR"/>
    <property type="match status" value="1"/>
</dbReference>
<evidence type="ECO:0000313" key="7">
    <source>
        <dbReference type="Proteomes" id="UP000664167"/>
    </source>
</evidence>
<dbReference type="Pfam" id="PF00392">
    <property type="entry name" value="GntR"/>
    <property type="match status" value="1"/>
</dbReference>
<protein>
    <submittedName>
        <fullName evidence="6">GntR family transcriptional regulator</fullName>
    </submittedName>
</protein>
<dbReference type="InterPro" id="IPR036390">
    <property type="entry name" value="WH_DNA-bd_sf"/>
</dbReference>
<dbReference type="GO" id="GO:0003677">
    <property type="term" value="F:DNA binding"/>
    <property type="evidence" value="ECO:0007669"/>
    <property type="project" value="UniProtKB-KW"/>
</dbReference>
<evidence type="ECO:0000313" key="6">
    <source>
        <dbReference type="EMBL" id="MBO0517936.1"/>
    </source>
</evidence>
<dbReference type="InterPro" id="IPR000524">
    <property type="entry name" value="Tscrpt_reg_HTH_GntR"/>
</dbReference>
<dbReference type="GO" id="GO:0003700">
    <property type="term" value="F:DNA-binding transcription factor activity"/>
    <property type="evidence" value="ECO:0007669"/>
    <property type="project" value="InterPro"/>
</dbReference>
<keyword evidence="2" id="KW-0805">Transcription regulation</keyword>
<keyword evidence="7" id="KW-1185">Reference proteome</keyword>
<accession>A0A939JJ44</accession>
<dbReference type="PANTHER" id="PTHR46577:SF1">
    <property type="entry name" value="HTH-TYPE TRANSCRIPTIONAL REGULATORY PROTEIN GABR"/>
    <property type="match status" value="1"/>
</dbReference>
<evidence type="ECO:0000259" key="5">
    <source>
        <dbReference type="PROSITE" id="PS50949"/>
    </source>
</evidence>
<comment type="caution">
    <text evidence="6">The sequence shown here is derived from an EMBL/GenBank/DDBJ whole genome shotgun (WGS) entry which is preliminary data.</text>
</comment>
<dbReference type="InterPro" id="IPR051446">
    <property type="entry name" value="HTH_trans_reg/aminotransferase"/>
</dbReference>
<keyword evidence="3" id="KW-0238">DNA-binding</keyword>
<dbReference type="RefSeq" id="WP_206969767.1">
    <property type="nucleotide sequence ID" value="NZ_JAFLRJ010001014.1"/>
</dbReference>
<reference evidence="6" key="1">
    <citation type="submission" date="2021-03" db="EMBL/GenBank/DDBJ databases">
        <title>Streptomyces poriferae sp. nov., a novel marine sponge-derived Actinobacteria species with anti-MRSA activity.</title>
        <authorList>
            <person name="Sandoval-Powers M."/>
            <person name="Kralova S."/>
            <person name="Nguyen G.-S."/>
            <person name="Fawwal D."/>
            <person name="Degnes K."/>
            <person name="Klinkenberg G."/>
            <person name="Sletta H."/>
            <person name="Wentzel A."/>
            <person name="Liles M.R."/>
        </authorList>
    </citation>
    <scope>NUCLEOTIDE SEQUENCE</scope>
    <source>
        <strain evidence="6">DSM 41794</strain>
    </source>
</reference>
<dbReference type="EMBL" id="JAFLRJ010001014">
    <property type="protein sequence ID" value="MBO0517936.1"/>
    <property type="molecule type" value="Genomic_DNA"/>
</dbReference>